<dbReference type="WBParaSite" id="nRc.2.0.1.t40762-RA">
    <property type="protein sequence ID" value="nRc.2.0.1.t40762-RA"/>
    <property type="gene ID" value="nRc.2.0.1.g40762"/>
</dbReference>
<organism evidence="1 2">
    <name type="scientific">Romanomermis culicivorax</name>
    <name type="common">Nematode worm</name>
    <dbReference type="NCBI Taxonomy" id="13658"/>
    <lineage>
        <taxon>Eukaryota</taxon>
        <taxon>Metazoa</taxon>
        <taxon>Ecdysozoa</taxon>
        <taxon>Nematoda</taxon>
        <taxon>Enoplea</taxon>
        <taxon>Dorylaimia</taxon>
        <taxon>Mermithida</taxon>
        <taxon>Mermithoidea</taxon>
        <taxon>Mermithidae</taxon>
        <taxon>Romanomermis</taxon>
    </lineage>
</organism>
<protein>
    <submittedName>
        <fullName evidence="2">Uncharacterized protein</fullName>
    </submittedName>
</protein>
<dbReference type="Proteomes" id="UP000887565">
    <property type="component" value="Unplaced"/>
</dbReference>
<keyword evidence="1" id="KW-1185">Reference proteome</keyword>
<name>A0A915KPG4_ROMCU</name>
<evidence type="ECO:0000313" key="2">
    <source>
        <dbReference type="WBParaSite" id="nRc.2.0.1.t40762-RA"/>
    </source>
</evidence>
<dbReference type="Pfam" id="PF24664">
    <property type="entry name" value="Monjiviricetes_fusion"/>
    <property type="match status" value="1"/>
</dbReference>
<accession>A0A915KPG4</accession>
<reference evidence="2" key="1">
    <citation type="submission" date="2022-11" db="UniProtKB">
        <authorList>
            <consortium name="WormBaseParasite"/>
        </authorList>
    </citation>
    <scope>IDENTIFICATION</scope>
</reference>
<proteinExistence type="predicted"/>
<dbReference type="AlphaFoldDB" id="A0A915KPG4"/>
<sequence>MIQNLLVEVGMIASIDQMATISDLGDTGGCPPPARQCMNAGGMIIWNSRLFNSFCPIAMIGNYTGHILQDHVIIEEIQGAFQIRNQVSICHLPNAYSTEQGPILQFQYGIRQFLPHIRSYNATVSPLNKDPMNAKFQFLCDKILEQESRLFQTIWTELCHASKQHLSLIWQLLKLDPTLGARALLLRNNVVASFAGQALMIWECVKVVPDQIFWDYQINITCYAYLPILVKNQTLLWSPVQRMSSKIPQLLIVIIT</sequence>
<dbReference type="Gene3D" id="1.20.5.1890">
    <property type="match status" value="1"/>
</dbReference>
<evidence type="ECO:0000313" key="1">
    <source>
        <dbReference type="Proteomes" id="UP000887565"/>
    </source>
</evidence>
<dbReference type="SUPFAM" id="SSF161008">
    <property type="entry name" value="Viral glycoprotein ectodomain-like"/>
    <property type="match status" value="1"/>
</dbReference>